<comment type="subcellular location">
    <subcellularLocation>
        <location evidence="1">Cell membrane</location>
        <topology evidence="1">Multi-pass membrane protein</topology>
    </subcellularLocation>
</comment>
<reference evidence="8 9" key="1">
    <citation type="submission" date="2020-08" db="EMBL/GenBank/DDBJ databases">
        <title>Genomic Encyclopedia of Type Strains, Phase III (KMG-III): the genomes of soil and plant-associated and newly described type strains.</title>
        <authorList>
            <person name="Whitman W."/>
        </authorList>
    </citation>
    <scope>NUCLEOTIDE SEQUENCE [LARGE SCALE GENOMIC DNA]</scope>
    <source>
        <strain evidence="8 9">CECT 8712</strain>
    </source>
</reference>
<dbReference type="Pfam" id="PF01899">
    <property type="entry name" value="MNHE"/>
    <property type="match status" value="1"/>
</dbReference>
<keyword evidence="4 7" id="KW-0812">Transmembrane</keyword>
<keyword evidence="9" id="KW-1185">Reference proteome</keyword>
<evidence type="ECO:0000313" key="9">
    <source>
        <dbReference type="Proteomes" id="UP000536604"/>
    </source>
</evidence>
<dbReference type="AlphaFoldDB" id="A0A841IQ82"/>
<dbReference type="EMBL" id="JACHJO010000008">
    <property type="protein sequence ID" value="MBB6120823.1"/>
    <property type="molecule type" value="Genomic_DNA"/>
</dbReference>
<dbReference type="PANTHER" id="PTHR34584">
    <property type="entry name" value="NA(+)/H(+) ANTIPORTER SUBUNIT E1"/>
    <property type="match status" value="1"/>
</dbReference>
<dbReference type="NCBIfam" id="NF006521">
    <property type="entry name" value="PRK08965.1-5"/>
    <property type="match status" value="1"/>
</dbReference>
<name>A0A841IQ82_9ACTN</name>
<evidence type="ECO:0000256" key="1">
    <source>
        <dbReference type="ARBA" id="ARBA00004651"/>
    </source>
</evidence>
<feature type="transmembrane region" description="Helical" evidence="7">
    <location>
        <begin position="83"/>
        <end position="102"/>
    </location>
</feature>
<dbReference type="Proteomes" id="UP000536604">
    <property type="component" value="Unassembled WGS sequence"/>
</dbReference>
<evidence type="ECO:0000256" key="6">
    <source>
        <dbReference type="ARBA" id="ARBA00023136"/>
    </source>
</evidence>
<dbReference type="GO" id="GO:0005886">
    <property type="term" value="C:plasma membrane"/>
    <property type="evidence" value="ECO:0007669"/>
    <property type="project" value="UniProtKB-SubCell"/>
</dbReference>
<sequence length="200" mass="21883">MKVPERPSRLRAARNRLGKVQFSVAVGMTLVWMLLFNGFQLRPESLGLLVLGFLVAVVIMLLFPMPPIDPGFRFRPIALVRMVAYILAKMVVASFSVIRQIFTSGEVHSSVMAVKLRTQSDLMLVCTAIASSIIPGTVIVEVGRDEWILYVHVLGADDEESIEQSRLDILELERQIVLALGTGKDVAALAGPAPTGEESP</sequence>
<evidence type="ECO:0000256" key="3">
    <source>
        <dbReference type="ARBA" id="ARBA00022475"/>
    </source>
</evidence>
<comment type="similarity">
    <text evidence="2">Belongs to the CPA3 antiporters (TC 2.A.63) subunit E family.</text>
</comment>
<keyword evidence="3" id="KW-1003">Cell membrane</keyword>
<dbReference type="InterPro" id="IPR002758">
    <property type="entry name" value="Cation_antiport_E"/>
</dbReference>
<gene>
    <name evidence="8" type="ORF">FHS13_002784</name>
</gene>
<dbReference type="GO" id="GO:0008324">
    <property type="term" value="F:monoatomic cation transmembrane transporter activity"/>
    <property type="evidence" value="ECO:0007669"/>
    <property type="project" value="InterPro"/>
</dbReference>
<accession>A0A841IQ82</accession>
<feature type="transmembrane region" description="Helical" evidence="7">
    <location>
        <begin position="45"/>
        <end position="63"/>
    </location>
</feature>
<protein>
    <submittedName>
        <fullName evidence="8">Multicomponent Na+:H+ antiporter subunit E</fullName>
    </submittedName>
</protein>
<feature type="transmembrane region" description="Helical" evidence="7">
    <location>
        <begin position="20"/>
        <end position="39"/>
    </location>
</feature>
<proteinExistence type="inferred from homology"/>
<comment type="caution">
    <text evidence="8">The sequence shown here is derived from an EMBL/GenBank/DDBJ whole genome shotgun (WGS) entry which is preliminary data.</text>
</comment>
<keyword evidence="5 7" id="KW-1133">Transmembrane helix</keyword>
<organism evidence="8 9">
    <name type="scientific">Nocardiopsis algeriensis</name>
    <dbReference type="NCBI Taxonomy" id="1478215"/>
    <lineage>
        <taxon>Bacteria</taxon>
        <taxon>Bacillati</taxon>
        <taxon>Actinomycetota</taxon>
        <taxon>Actinomycetes</taxon>
        <taxon>Streptosporangiales</taxon>
        <taxon>Nocardiopsidaceae</taxon>
        <taxon>Nocardiopsis</taxon>
    </lineage>
</organism>
<evidence type="ECO:0000256" key="2">
    <source>
        <dbReference type="ARBA" id="ARBA00006228"/>
    </source>
</evidence>
<evidence type="ECO:0000256" key="5">
    <source>
        <dbReference type="ARBA" id="ARBA00022989"/>
    </source>
</evidence>
<dbReference type="PANTHER" id="PTHR34584:SF1">
    <property type="entry name" value="NA(+)_H(+) ANTIPORTER SUBUNIT E1"/>
    <property type="match status" value="1"/>
</dbReference>
<evidence type="ECO:0000256" key="4">
    <source>
        <dbReference type="ARBA" id="ARBA00022692"/>
    </source>
</evidence>
<evidence type="ECO:0000256" key="7">
    <source>
        <dbReference type="SAM" id="Phobius"/>
    </source>
</evidence>
<keyword evidence="6 7" id="KW-0472">Membrane</keyword>
<evidence type="ECO:0000313" key="8">
    <source>
        <dbReference type="EMBL" id="MBB6120823.1"/>
    </source>
</evidence>
<dbReference type="RefSeq" id="WP_343065026.1">
    <property type="nucleotide sequence ID" value="NZ_JACHJO010000008.1"/>
</dbReference>